<dbReference type="EMBL" id="MFJG01000015">
    <property type="protein sequence ID" value="OGG07120.1"/>
    <property type="molecule type" value="Genomic_DNA"/>
</dbReference>
<comment type="caution">
    <text evidence="2">The sequence shown here is derived from an EMBL/GenBank/DDBJ whole genome shotgun (WGS) entry which is preliminary data.</text>
</comment>
<dbReference type="SUPFAM" id="SSF53448">
    <property type="entry name" value="Nucleotide-diphospho-sugar transferases"/>
    <property type="match status" value="1"/>
</dbReference>
<proteinExistence type="predicted"/>
<name>A0A1F5Z3U0_9BACT</name>
<dbReference type="InterPro" id="IPR050256">
    <property type="entry name" value="Glycosyltransferase_2"/>
</dbReference>
<organism evidence="2 3">
    <name type="scientific">Candidatus Gottesmanbacteria bacterium RIFCSPHIGHO2_01_FULL_42_12</name>
    <dbReference type="NCBI Taxonomy" id="1798377"/>
    <lineage>
        <taxon>Bacteria</taxon>
        <taxon>Candidatus Gottesmaniibacteriota</taxon>
    </lineage>
</organism>
<dbReference type="CDD" id="cd04179">
    <property type="entry name" value="DPM_DPG-synthase_like"/>
    <property type="match status" value="1"/>
</dbReference>
<dbReference type="PANTHER" id="PTHR48090:SF7">
    <property type="entry name" value="RFBJ PROTEIN"/>
    <property type="match status" value="1"/>
</dbReference>
<sequence>MKKSFKLSVLMPVFNEVKTIDTIVKRVLKRPEVYELIIVDDGSTDGTTRKLTMKDKRVKIIFKRRNEGKGAAIITALERATGTHVIIQDADLEYDPDDYQQMVKPILNGNAEVVYGSRFIGPHRDMLFWHKVGNDLINFSIDILFDSIISDCETGYKLIPVTLLKSLKLEAKRFDFEIETTCKILKRGIRIYEVPISYTGREYKDGKKIGFKDGIIALLRVWQYRLFV</sequence>
<dbReference type="Pfam" id="PF00535">
    <property type="entry name" value="Glycos_transf_2"/>
    <property type="match status" value="1"/>
</dbReference>
<gene>
    <name evidence="2" type="ORF">A2872_02870</name>
</gene>
<evidence type="ECO:0000313" key="2">
    <source>
        <dbReference type="EMBL" id="OGG07120.1"/>
    </source>
</evidence>
<dbReference type="PANTHER" id="PTHR48090">
    <property type="entry name" value="UNDECAPRENYL-PHOSPHATE 4-DEOXY-4-FORMAMIDO-L-ARABINOSE TRANSFERASE-RELATED"/>
    <property type="match status" value="1"/>
</dbReference>
<dbReference type="InterPro" id="IPR029044">
    <property type="entry name" value="Nucleotide-diphossugar_trans"/>
</dbReference>
<evidence type="ECO:0000259" key="1">
    <source>
        <dbReference type="Pfam" id="PF00535"/>
    </source>
</evidence>
<accession>A0A1F5Z3U0</accession>
<dbReference type="InterPro" id="IPR001173">
    <property type="entry name" value="Glyco_trans_2-like"/>
</dbReference>
<dbReference type="STRING" id="1798377.A2872_02870"/>
<dbReference type="Gene3D" id="3.90.550.10">
    <property type="entry name" value="Spore Coat Polysaccharide Biosynthesis Protein SpsA, Chain A"/>
    <property type="match status" value="1"/>
</dbReference>
<feature type="domain" description="Glycosyltransferase 2-like" evidence="1">
    <location>
        <begin position="8"/>
        <end position="164"/>
    </location>
</feature>
<evidence type="ECO:0000313" key="3">
    <source>
        <dbReference type="Proteomes" id="UP000178681"/>
    </source>
</evidence>
<reference evidence="2 3" key="1">
    <citation type="journal article" date="2016" name="Nat. Commun.">
        <title>Thousands of microbial genomes shed light on interconnected biogeochemical processes in an aquifer system.</title>
        <authorList>
            <person name="Anantharaman K."/>
            <person name="Brown C.T."/>
            <person name="Hug L.A."/>
            <person name="Sharon I."/>
            <person name="Castelle C.J."/>
            <person name="Probst A.J."/>
            <person name="Thomas B.C."/>
            <person name="Singh A."/>
            <person name="Wilkins M.J."/>
            <person name="Karaoz U."/>
            <person name="Brodie E.L."/>
            <person name="Williams K.H."/>
            <person name="Hubbard S.S."/>
            <person name="Banfield J.F."/>
        </authorList>
    </citation>
    <scope>NUCLEOTIDE SEQUENCE [LARGE SCALE GENOMIC DNA]</scope>
</reference>
<dbReference type="Proteomes" id="UP000178681">
    <property type="component" value="Unassembled WGS sequence"/>
</dbReference>
<dbReference type="AlphaFoldDB" id="A0A1F5Z3U0"/>
<protein>
    <recommendedName>
        <fullName evidence="1">Glycosyltransferase 2-like domain-containing protein</fullName>
    </recommendedName>
</protein>